<dbReference type="GO" id="GO:0047091">
    <property type="term" value="F:L-lysine 6-monooxygenase (NADPH) activity"/>
    <property type="evidence" value="ECO:0007669"/>
    <property type="project" value="UniProtKB-EC"/>
</dbReference>
<keyword evidence="8" id="KW-0521">NADP</keyword>
<keyword evidence="9" id="KW-0560">Oxidoreductase</keyword>
<evidence type="ECO:0000256" key="7">
    <source>
        <dbReference type="ARBA" id="ARBA00022827"/>
    </source>
</evidence>
<gene>
    <name evidence="17" type="ORF">FNQ90_16960</name>
</gene>
<comment type="catalytic activity">
    <reaction evidence="15">
        <text>L-lysine + NADPH + O2 = N(6)-hydroxy-L-lysine + NADP(+) + H2O</text>
        <dbReference type="Rhea" id="RHEA:23228"/>
        <dbReference type="ChEBI" id="CHEBI:15377"/>
        <dbReference type="ChEBI" id="CHEBI:15379"/>
        <dbReference type="ChEBI" id="CHEBI:32551"/>
        <dbReference type="ChEBI" id="CHEBI:57783"/>
        <dbReference type="ChEBI" id="CHEBI:57820"/>
        <dbReference type="ChEBI" id="CHEBI:58349"/>
        <dbReference type="EC" id="1.14.13.59"/>
    </reaction>
</comment>
<proteinExistence type="inferred from homology"/>
<evidence type="ECO:0000256" key="5">
    <source>
        <dbReference type="ARBA" id="ARBA00016406"/>
    </source>
</evidence>
<evidence type="ECO:0000256" key="14">
    <source>
        <dbReference type="ARBA" id="ARBA00032738"/>
    </source>
</evidence>
<accession>A0A7W3TF87</accession>
<comment type="caution">
    <text evidence="17">The sequence shown here is derived from an EMBL/GenBank/DDBJ whole genome shotgun (WGS) entry which is preliminary data.</text>
</comment>
<keyword evidence="18" id="KW-1185">Reference proteome</keyword>
<dbReference type="EMBL" id="VKHT01000592">
    <property type="protein sequence ID" value="MBB0245748.1"/>
    <property type="molecule type" value="Genomic_DNA"/>
</dbReference>
<keyword evidence="10 17" id="KW-0503">Monooxygenase</keyword>
<evidence type="ECO:0000256" key="6">
    <source>
        <dbReference type="ARBA" id="ARBA00022630"/>
    </source>
</evidence>
<evidence type="ECO:0000256" key="1">
    <source>
        <dbReference type="ARBA" id="ARBA00001974"/>
    </source>
</evidence>
<evidence type="ECO:0000256" key="16">
    <source>
        <dbReference type="SAM" id="MobiDB-lite"/>
    </source>
</evidence>
<evidence type="ECO:0000313" key="18">
    <source>
        <dbReference type="Proteomes" id="UP000538929"/>
    </source>
</evidence>
<dbReference type="PANTHER" id="PTHR42802:SF1">
    <property type="entry name" value="L-ORNITHINE N(5)-MONOOXYGENASE"/>
    <property type="match status" value="1"/>
</dbReference>
<dbReference type="RefSeq" id="WP_182607192.1">
    <property type="nucleotide sequence ID" value="NZ_VKHT01000592.1"/>
</dbReference>
<evidence type="ECO:0000256" key="10">
    <source>
        <dbReference type="ARBA" id="ARBA00023033"/>
    </source>
</evidence>
<comment type="similarity">
    <text evidence="3">Belongs to the lysine N(6)-hydroxylase/L-ornithine N(5)-oxygenase family.</text>
</comment>
<protein>
    <recommendedName>
        <fullName evidence="5">L-lysine N6-monooxygenase MbtG</fullName>
        <ecNumber evidence="4">1.14.13.59</ecNumber>
    </recommendedName>
    <alternativeName>
        <fullName evidence="14">Lysine 6-N-hydroxylase</fullName>
    </alternativeName>
    <alternativeName>
        <fullName evidence="13">Lysine N6-hydroxylase</fullName>
    </alternativeName>
    <alternativeName>
        <fullName evidence="11">Lysine-N-oxygenase</fullName>
    </alternativeName>
    <alternativeName>
        <fullName evidence="12">Mycobactin synthase protein G</fullName>
    </alternativeName>
</protein>
<reference evidence="18" key="1">
    <citation type="submission" date="2019-10" db="EMBL/GenBank/DDBJ databases">
        <title>Streptomyces sp. nov., a novel actinobacterium isolated from alkaline environment.</title>
        <authorList>
            <person name="Golinska P."/>
        </authorList>
    </citation>
    <scope>NUCLEOTIDE SEQUENCE [LARGE SCALE GENOMIC DNA]</scope>
    <source>
        <strain evidence="18">DSM 42118</strain>
    </source>
</reference>
<dbReference type="EC" id="1.14.13.59" evidence="4"/>
<sequence>MPTGPGEEPLDLLGIGVGPANLALAALADGLPDLRVACVEERPAFRWHPGLLIEEATLQVPFLADLVTLVDPTSRWSFLNWLRERGRLFPFYFAERFHIPRVEYEAYCRWAAERLPNLRFGLRAEGMRREPDGLLAVRITPTGTPGGVGGEAAGWVRTRNVVLGLGTAPHLPAPLRLAAERDGAPVLHSAEYLDHRERLLRARHVTVIGSGQSGAEVLLDLLRRRPAGREGLHWLTRSPAFAPMEYSKLGLEHFTPDYTRYFHSLPETTRDALVARQWQLHKAVDHETLAALHDELYHHDLALPDDAWPQVVLTPGVEVRTVEPLGSGRLRLELHHAEQGVDSSLTTDAVVAATGYRERSVEALLAGLGEAVRRDAAGRPVIGADHRVELSDGAPGAVFSAGAERHTHGVGTPDLGLMAHRAATVINGVAGRERYPLPARTAFTTFGAVRGAADAPRPTGTPSAASLPGPRGGPVPDAAGSADPAGSG</sequence>
<dbReference type="InterPro" id="IPR025700">
    <property type="entry name" value="Lys/Orn_oxygenase"/>
</dbReference>
<dbReference type="SUPFAM" id="SSF51905">
    <property type="entry name" value="FAD/NAD(P)-binding domain"/>
    <property type="match status" value="2"/>
</dbReference>
<dbReference type="PANTHER" id="PTHR42802">
    <property type="entry name" value="MONOOXYGENASE"/>
    <property type="match status" value="1"/>
</dbReference>
<evidence type="ECO:0000256" key="2">
    <source>
        <dbReference type="ARBA" id="ARBA00004924"/>
    </source>
</evidence>
<dbReference type="Proteomes" id="UP000538929">
    <property type="component" value="Unassembled WGS sequence"/>
</dbReference>
<evidence type="ECO:0000256" key="15">
    <source>
        <dbReference type="ARBA" id="ARBA00048407"/>
    </source>
</evidence>
<organism evidence="17 18">
    <name type="scientific">Streptomyces alkaliphilus</name>
    <dbReference type="NCBI Taxonomy" id="1472722"/>
    <lineage>
        <taxon>Bacteria</taxon>
        <taxon>Bacillati</taxon>
        <taxon>Actinomycetota</taxon>
        <taxon>Actinomycetes</taxon>
        <taxon>Kitasatosporales</taxon>
        <taxon>Streptomycetaceae</taxon>
        <taxon>Streptomyces</taxon>
    </lineage>
</organism>
<comment type="cofactor">
    <cofactor evidence="1">
        <name>FAD</name>
        <dbReference type="ChEBI" id="CHEBI:57692"/>
    </cofactor>
</comment>
<feature type="compositionally biased region" description="Low complexity" evidence="16">
    <location>
        <begin position="474"/>
        <end position="488"/>
    </location>
</feature>
<dbReference type="Gene3D" id="3.50.50.60">
    <property type="entry name" value="FAD/NAD(P)-binding domain"/>
    <property type="match status" value="1"/>
</dbReference>
<feature type="region of interest" description="Disordered" evidence="16">
    <location>
        <begin position="450"/>
        <end position="488"/>
    </location>
</feature>
<dbReference type="Pfam" id="PF13434">
    <property type="entry name" value="Lys_Orn_oxgnase"/>
    <property type="match status" value="1"/>
</dbReference>
<evidence type="ECO:0000256" key="13">
    <source>
        <dbReference type="ARBA" id="ARBA00032493"/>
    </source>
</evidence>
<evidence type="ECO:0000313" key="17">
    <source>
        <dbReference type="EMBL" id="MBB0245748.1"/>
    </source>
</evidence>
<name>A0A7W3TF87_9ACTN</name>
<dbReference type="AlphaFoldDB" id="A0A7W3TF87"/>
<evidence type="ECO:0000256" key="4">
    <source>
        <dbReference type="ARBA" id="ARBA00013076"/>
    </source>
</evidence>
<evidence type="ECO:0000256" key="9">
    <source>
        <dbReference type="ARBA" id="ARBA00023002"/>
    </source>
</evidence>
<evidence type="ECO:0000256" key="3">
    <source>
        <dbReference type="ARBA" id="ARBA00007588"/>
    </source>
</evidence>
<keyword evidence="6" id="KW-0285">Flavoprotein</keyword>
<evidence type="ECO:0000256" key="12">
    <source>
        <dbReference type="ARBA" id="ARBA00031158"/>
    </source>
</evidence>
<comment type="pathway">
    <text evidence="2">Siderophore biosynthesis.</text>
</comment>
<evidence type="ECO:0000256" key="11">
    <source>
        <dbReference type="ARBA" id="ARBA00029939"/>
    </source>
</evidence>
<evidence type="ECO:0000256" key="8">
    <source>
        <dbReference type="ARBA" id="ARBA00022857"/>
    </source>
</evidence>
<keyword evidence="7" id="KW-0274">FAD</keyword>
<dbReference type="InterPro" id="IPR036188">
    <property type="entry name" value="FAD/NAD-bd_sf"/>
</dbReference>